<dbReference type="GO" id="GO:0005524">
    <property type="term" value="F:ATP binding"/>
    <property type="evidence" value="ECO:0007669"/>
    <property type="project" value="UniProtKB-KW"/>
</dbReference>
<comment type="caution">
    <text evidence="5">The sequence shown here is derived from an EMBL/GenBank/DDBJ whole genome shotgun (WGS) entry which is preliminary data.</text>
</comment>
<reference evidence="5" key="1">
    <citation type="submission" date="2021-01" db="EMBL/GenBank/DDBJ databases">
        <title>Whole genome shotgun sequence of Virgisporangium aurantiacum NBRC 16421.</title>
        <authorList>
            <person name="Komaki H."/>
            <person name="Tamura T."/>
        </authorList>
    </citation>
    <scope>NUCLEOTIDE SEQUENCE</scope>
    <source>
        <strain evidence="5">NBRC 16421</strain>
    </source>
</reference>
<feature type="compositionally biased region" description="Basic and acidic residues" evidence="3">
    <location>
        <begin position="215"/>
        <end position="239"/>
    </location>
</feature>
<dbReference type="AlphaFoldDB" id="A0A8J4E663"/>
<dbReference type="RefSeq" id="WP_204008829.1">
    <property type="nucleotide sequence ID" value="NZ_BOPG01000084.1"/>
</dbReference>
<evidence type="ECO:0000313" key="6">
    <source>
        <dbReference type="Proteomes" id="UP000612585"/>
    </source>
</evidence>
<dbReference type="SMART" id="SM00382">
    <property type="entry name" value="AAA"/>
    <property type="match status" value="1"/>
</dbReference>
<dbReference type="Pfam" id="PF00005">
    <property type="entry name" value="ABC_tran"/>
    <property type="match status" value="1"/>
</dbReference>
<protein>
    <submittedName>
        <fullName evidence="5">ABC transporter ATP-binding protein</fullName>
    </submittedName>
</protein>
<sequence length="255" mass="25973">MELSLTGATLGYGRADPVLAEVSFEIQPGRLLAVTGPSGAGKTTLLSALAGLLAPRSGSVTVDGAPLAGRDQAVAAGIVLIPQDNGLAPILTAQENLQVVLIARGRIPAEARRDTAIALDKLGLSGQADQLVEELSGGQQQRTAIARGLALGGTVLLADEVTSELDAGNRQRVLELLRAEADRGAAVVLATHDPEAAAACDTEIRLSEGRAAELRNGRAAEMRDGRAAEGRAAEGRAAEGRAAAPGRDNGTSART</sequence>
<dbReference type="InterPro" id="IPR027417">
    <property type="entry name" value="P-loop_NTPase"/>
</dbReference>
<evidence type="ECO:0000256" key="3">
    <source>
        <dbReference type="SAM" id="MobiDB-lite"/>
    </source>
</evidence>
<organism evidence="5 6">
    <name type="scientific">Virgisporangium aurantiacum</name>
    <dbReference type="NCBI Taxonomy" id="175570"/>
    <lineage>
        <taxon>Bacteria</taxon>
        <taxon>Bacillati</taxon>
        <taxon>Actinomycetota</taxon>
        <taxon>Actinomycetes</taxon>
        <taxon>Micromonosporales</taxon>
        <taxon>Micromonosporaceae</taxon>
        <taxon>Virgisporangium</taxon>
    </lineage>
</organism>
<proteinExistence type="predicted"/>
<dbReference type="PANTHER" id="PTHR24220">
    <property type="entry name" value="IMPORT ATP-BINDING PROTEIN"/>
    <property type="match status" value="1"/>
</dbReference>
<keyword evidence="2 5" id="KW-0067">ATP-binding</keyword>
<dbReference type="InterPro" id="IPR015854">
    <property type="entry name" value="ABC_transpr_LolD-like"/>
</dbReference>
<dbReference type="SUPFAM" id="SSF52540">
    <property type="entry name" value="P-loop containing nucleoside triphosphate hydrolases"/>
    <property type="match status" value="1"/>
</dbReference>
<dbReference type="InterPro" id="IPR003593">
    <property type="entry name" value="AAA+_ATPase"/>
</dbReference>
<accession>A0A8J4E663</accession>
<evidence type="ECO:0000256" key="1">
    <source>
        <dbReference type="ARBA" id="ARBA00022741"/>
    </source>
</evidence>
<keyword evidence="1" id="KW-0547">Nucleotide-binding</keyword>
<evidence type="ECO:0000256" key="2">
    <source>
        <dbReference type="ARBA" id="ARBA00022840"/>
    </source>
</evidence>
<dbReference type="GO" id="GO:0016887">
    <property type="term" value="F:ATP hydrolysis activity"/>
    <property type="evidence" value="ECO:0007669"/>
    <property type="project" value="InterPro"/>
</dbReference>
<keyword evidence="6" id="KW-1185">Reference proteome</keyword>
<dbReference type="InterPro" id="IPR003439">
    <property type="entry name" value="ABC_transporter-like_ATP-bd"/>
</dbReference>
<evidence type="ECO:0000259" key="4">
    <source>
        <dbReference type="PROSITE" id="PS50893"/>
    </source>
</evidence>
<name>A0A8J4E663_9ACTN</name>
<dbReference type="GO" id="GO:0022857">
    <property type="term" value="F:transmembrane transporter activity"/>
    <property type="evidence" value="ECO:0007669"/>
    <property type="project" value="TreeGrafter"/>
</dbReference>
<dbReference type="Gene3D" id="3.40.50.300">
    <property type="entry name" value="P-loop containing nucleotide triphosphate hydrolases"/>
    <property type="match status" value="1"/>
</dbReference>
<dbReference type="GO" id="GO:0005886">
    <property type="term" value="C:plasma membrane"/>
    <property type="evidence" value="ECO:0007669"/>
    <property type="project" value="TreeGrafter"/>
</dbReference>
<evidence type="ECO:0000313" key="5">
    <source>
        <dbReference type="EMBL" id="GIJ62889.1"/>
    </source>
</evidence>
<feature type="region of interest" description="Disordered" evidence="3">
    <location>
        <begin position="215"/>
        <end position="255"/>
    </location>
</feature>
<dbReference type="Proteomes" id="UP000612585">
    <property type="component" value="Unassembled WGS sequence"/>
</dbReference>
<gene>
    <name evidence="5" type="ORF">Vau01_104050</name>
</gene>
<feature type="domain" description="ABC transporter" evidence="4">
    <location>
        <begin position="3"/>
        <end position="235"/>
    </location>
</feature>
<dbReference type="EMBL" id="BOPG01000084">
    <property type="protein sequence ID" value="GIJ62889.1"/>
    <property type="molecule type" value="Genomic_DNA"/>
</dbReference>
<dbReference type="PROSITE" id="PS50893">
    <property type="entry name" value="ABC_TRANSPORTER_2"/>
    <property type="match status" value="1"/>
</dbReference>